<evidence type="ECO:0000313" key="2">
    <source>
        <dbReference type="EMBL" id="MBU5484001.1"/>
    </source>
</evidence>
<keyword evidence="3" id="KW-1185">Reference proteome</keyword>
<protein>
    <submittedName>
        <fullName evidence="2">Uncharacterized protein</fullName>
    </submittedName>
</protein>
<accession>A0ABS6EH13</accession>
<evidence type="ECO:0000256" key="1">
    <source>
        <dbReference type="SAM" id="Phobius"/>
    </source>
</evidence>
<keyword evidence="1" id="KW-0812">Transmembrane</keyword>
<feature type="transmembrane region" description="Helical" evidence="1">
    <location>
        <begin position="52"/>
        <end position="69"/>
    </location>
</feature>
<keyword evidence="1" id="KW-1133">Transmembrane helix</keyword>
<dbReference type="RefSeq" id="WP_216438498.1">
    <property type="nucleotide sequence ID" value="NZ_JAHLQF010000002.1"/>
</dbReference>
<dbReference type="EMBL" id="JAHLQF010000002">
    <property type="protein sequence ID" value="MBU5484001.1"/>
    <property type="molecule type" value="Genomic_DNA"/>
</dbReference>
<comment type="caution">
    <text evidence="2">The sequence shown here is derived from an EMBL/GenBank/DDBJ whole genome shotgun (WGS) entry which is preliminary data.</text>
</comment>
<name>A0ABS6EH13_9CLOT</name>
<gene>
    <name evidence="2" type="ORF">KQI86_06635</name>
</gene>
<proteinExistence type="predicted"/>
<reference evidence="2 3" key="1">
    <citation type="submission" date="2021-06" db="EMBL/GenBank/DDBJ databases">
        <authorList>
            <person name="Sun Q."/>
            <person name="Li D."/>
        </authorList>
    </citation>
    <scope>NUCLEOTIDE SEQUENCE [LARGE SCALE GENOMIC DNA]</scope>
    <source>
        <strain evidence="2 3">MSJ-11</strain>
    </source>
</reference>
<sequence length="103" mass="11796">MDNKETNKEINSFEEQLDEIKEYQKNAFNPGYYVGSGRVNLATKNLFKSPKVLITMGIIFLTPAIYNIIKDFSTVTLLNQAMQIIIGCILILGGFIRLRRKKH</sequence>
<dbReference type="Proteomes" id="UP000726170">
    <property type="component" value="Unassembled WGS sequence"/>
</dbReference>
<evidence type="ECO:0000313" key="3">
    <source>
        <dbReference type="Proteomes" id="UP000726170"/>
    </source>
</evidence>
<organism evidence="2 3">
    <name type="scientific">Clostridium mobile</name>
    <dbReference type="NCBI Taxonomy" id="2841512"/>
    <lineage>
        <taxon>Bacteria</taxon>
        <taxon>Bacillati</taxon>
        <taxon>Bacillota</taxon>
        <taxon>Clostridia</taxon>
        <taxon>Eubacteriales</taxon>
        <taxon>Clostridiaceae</taxon>
        <taxon>Clostridium</taxon>
    </lineage>
</organism>
<feature type="transmembrane region" description="Helical" evidence="1">
    <location>
        <begin position="81"/>
        <end position="98"/>
    </location>
</feature>
<keyword evidence="1" id="KW-0472">Membrane</keyword>